<dbReference type="EMBL" id="CM037024">
    <property type="protein sequence ID" value="KAH7663855.1"/>
    <property type="molecule type" value="Genomic_DNA"/>
</dbReference>
<evidence type="ECO:0000313" key="1">
    <source>
        <dbReference type="EMBL" id="KAH7663855.1"/>
    </source>
</evidence>
<gene>
    <name evidence="1" type="ORF">IHE45_14G083500</name>
</gene>
<accession>A0ACB7UT12</accession>
<sequence>MEKLGWWVPVLTGYQRDFPKPKPKFFFPHLCPCPPPAAATRLQPRSPRPPAASHAAPACSLARRAAACNLAPRARLQPRALCLSLRAATALAPRAVTTPPAPTCLEAVRPCATCPLLSVHILGFHSTPRSLYRCFMASAQVSYLQKADVMLDGKNYKAWSSTLRVLLRGLNLWGHVDGTRPPPISSTVASSTSSSSTVTGASSSPSADLLKWTEDDARTIAIICQSCELPIRLAVCDFSTSKAIWDHLRALYLPYSQALRYSLLQTLTSTYQRESFVSDFFAMLSDLWRQCDEMAPSPSPTCDRCLAIAQDRDYLRIYEFLMRLRPEFEAVRAQLLHRVTPSLLVILWLMYLLRRLVFGPSMWFHHLLLLTLFLLLPSRTQCRLLLL</sequence>
<protein>
    <submittedName>
        <fullName evidence="1">Retrotransposon Copia-like N-terminal protein</fullName>
    </submittedName>
</protein>
<evidence type="ECO:0000313" key="2">
    <source>
        <dbReference type="Proteomes" id="UP000827976"/>
    </source>
</evidence>
<proteinExistence type="predicted"/>
<reference evidence="2" key="1">
    <citation type="journal article" date="2022" name="Nat. Commun.">
        <title>Chromosome evolution and the genetic basis of agronomically important traits in greater yam.</title>
        <authorList>
            <person name="Bredeson J.V."/>
            <person name="Lyons J.B."/>
            <person name="Oniyinde I.O."/>
            <person name="Okereke N.R."/>
            <person name="Kolade O."/>
            <person name="Nnabue I."/>
            <person name="Nwadili C.O."/>
            <person name="Hribova E."/>
            <person name="Parker M."/>
            <person name="Nwogha J."/>
            <person name="Shu S."/>
            <person name="Carlson J."/>
            <person name="Kariba R."/>
            <person name="Muthemba S."/>
            <person name="Knop K."/>
            <person name="Barton G.J."/>
            <person name="Sherwood A.V."/>
            <person name="Lopez-Montes A."/>
            <person name="Asiedu R."/>
            <person name="Jamnadass R."/>
            <person name="Muchugi A."/>
            <person name="Goodstein D."/>
            <person name="Egesi C.N."/>
            <person name="Featherston J."/>
            <person name="Asfaw A."/>
            <person name="Simpson G.G."/>
            <person name="Dolezel J."/>
            <person name="Hendre P.S."/>
            <person name="Van Deynze A."/>
            <person name="Kumar P.L."/>
            <person name="Obidiegwu J.E."/>
            <person name="Bhattacharjee R."/>
            <person name="Rokhsar D.S."/>
        </authorList>
    </citation>
    <scope>NUCLEOTIDE SEQUENCE [LARGE SCALE GENOMIC DNA]</scope>
    <source>
        <strain evidence="2">cv. TDa95/00328</strain>
    </source>
</reference>
<organism evidence="1 2">
    <name type="scientific">Dioscorea alata</name>
    <name type="common">Purple yam</name>
    <dbReference type="NCBI Taxonomy" id="55571"/>
    <lineage>
        <taxon>Eukaryota</taxon>
        <taxon>Viridiplantae</taxon>
        <taxon>Streptophyta</taxon>
        <taxon>Embryophyta</taxon>
        <taxon>Tracheophyta</taxon>
        <taxon>Spermatophyta</taxon>
        <taxon>Magnoliopsida</taxon>
        <taxon>Liliopsida</taxon>
        <taxon>Dioscoreales</taxon>
        <taxon>Dioscoreaceae</taxon>
        <taxon>Dioscorea</taxon>
    </lineage>
</organism>
<name>A0ACB7UT12_DIOAL</name>
<keyword evidence="2" id="KW-1185">Reference proteome</keyword>
<comment type="caution">
    <text evidence="1">The sequence shown here is derived from an EMBL/GenBank/DDBJ whole genome shotgun (WGS) entry which is preliminary data.</text>
</comment>
<dbReference type="Proteomes" id="UP000827976">
    <property type="component" value="Chromosome 14"/>
</dbReference>